<keyword evidence="8" id="KW-1185">Reference proteome</keyword>
<accession>A0A9W6G228</accession>
<dbReference type="PRINTS" id="PR01270">
    <property type="entry name" value="HDASUPER"/>
</dbReference>
<keyword evidence="5" id="KW-0378">Hydrolase</keyword>
<evidence type="ECO:0000256" key="4">
    <source>
        <dbReference type="ARBA" id="ARBA00022627"/>
    </source>
</evidence>
<evidence type="ECO:0000256" key="5">
    <source>
        <dbReference type="ARBA" id="ARBA00022801"/>
    </source>
</evidence>
<comment type="caution">
    <text evidence="7">The sequence shown here is derived from an EMBL/GenBank/DDBJ whole genome shotgun (WGS) entry which is preliminary data.</text>
</comment>
<dbReference type="PANTHER" id="PTHR10625">
    <property type="entry name" value="HISTONE DEACETYLASE HDAC1-RELATED"/>
    <property type="match status" value="1"/>
</dbReference>
<evidence type="ECO:0000256" key="1">
    <source>
        <dbReference type="ARBA" id="ARBA00005101"/>
    </source>
</evidence>
<dbReference type="GO" id="GO:0040029">
    <property type="term" value="P:epigenetic regulation of gene expression"/>
    <property type="evidence" value="ECO:0007669"/>
    <property type="project" value="TreeGrafter"/>
</dbReference>
<dbReference type="GO" id="GO:0004407">
    <property type="term" value="F:histone deacetylase activity"/>
    <property type="evidence" value="ECO:0007669"/>
    <property type="project" value="InterPro"/>
</dbReference>
<dbReference type="InterPro" id="IPR000286">
    <property type="entry name" value="HDACs"/>
</dbReference>
<dbReference type="InterPro" id="IPR023801">
    <property type="entry name" value="His_deacetylse_dom"/>
</dbReference>
<dbReference type="GO" id="GO:0016787">
    <property type="term" value="F:hydrolase activity"/>
    <property type="evidence" value="ECO:0007669"/>
    <property type="project" value="UniProtKB-KW"/>
</dbReference>
<dbReference type="Proteomes" id="UP001144352">
    <property type="component" value="Unassembled WGS sequence"/>
</dbReference>
<dbReference type="GO" id="GO:0045150">
    <property type="term" value="P:acetoin catabolic process"/>
    <property type="evidence" value="ECO:0007669"/>
    <property type="project" value="UniProtKB-KW"/>
</dbReference>
<dbReference type="InterPro" id="IPR037138">
    <property type="entry name" value="His_deacetylse_dom_sf"/>
</dbReference>
<dbReference type="InterPro" id="IPR023696">
    <property type="entry name" value="Ureohydrolase_dom_sf"/>
</dbReference>
<dbReference type="PRINTS" id="PR01272">
    <property type="entry name" value="ACUCPROTEIN"/>
</dbReference>
<reference evidence="7" key="1">
    <citation type="submission" date="2022-12" db="EMBL/GenBank/DDBJ databases">
        <title>Reference genome sequencing for broad-spectrum identification of bacterial and archaeal isolates by mass spectrometry.</title>
        <authorList>
            <person name="Sekiguchi Y."/>
            <person name="Tourlousse D.M."/>
        </authorList>
    </citation>
    <scope>NUCLEOTIDE SEQUENCE</scope>
    <source>
        <strain evidence="7">H2</strain>
    </source>
</reference>
<dbReference type="EMBL" id="BSDS01000002">
    <property type="protein sequence ID" value="GLI39096.1"/>
    <property type="molecule type" value="Genomic_DNA"/>
</dbReference>
<feature type="domain" description="Histone deacetylase" evidence="6">
    <location>
        <begin position="22"/>
        <end position="312"/>
    </location>
</feature>
<dbReference type="Gene3D" id="3.40.800.20">
    <property type="entry name" value="Histone deacetylase domain"/>
    <property type="match status" value="1"/>
</dbReference>
<dbReference type="Pfam" id="PF00850">
    <property type="entry name" value="Hist_deacetyl"/>
    <property type="match status" value="1"/>
</dbReference>
<comment type="similarity">
    <text evidence="2">Belongs to the histone deacetylase family.</text>
</comment>
<proteinExistence type="inferred from homology"/>
<evidence type="ECO:0000256" key="3">
    <source>
        <dbReference type="ARBA" id="ARBA00020218"/>
    </source>
</evidence>
<dbReference type="SUPFAM" id="SSF52768">
    <property type="entry name" value="Arginase/deacetylase"/>
    <property type="match status" value="1"/>
</dbReference>
<evidence type="ECO:0000256" key="2">
    <source>
        <dbReference type="ARBA" id="ARBA00005947"/>
    </source>
</evidence>
<evidence type="ECO:0000313" key="7">
    <source>
        <dbReference type="EMBL" id="GLI39096.1"/>
    </source>
</evidence>
<organism evidence="7 8">
    <name type="scientific">Geobacter hydrogenophilus</name>
    <dbReference type="NCBI Taxonomy" id="40983"/>
    <lineage>
        <taxon>Bacteria</taxon>
        <taxon>Pseudomonadati</taxon>
        <taxon>Thermodesulfobacteriota</taxon>
        <taxon>Desulfuromonadia</taxon>
        <taxon>Geobacterales</taxon>
        <taxon>Geobacteraceae</taxon>
        <taxon>Geobacter</taxon>
    </lineage>
</organism>
<evidence type="ECO:0000259" key="6">
    <source>
        <dbReference type="Pfam" id="PF00850"/>
    </source>
</evidence>
<evidence type="ECO:0000313" key="8">
    <source>
        <dbReference type="Proteomes" id="UP001144352"/>
    </source>
</evidence>
<dbReference type="PIRSF" id="PIRSF037913">
    <property type="entry name" value="His_deacetylse_1"/>
    <property type="match status" value="1"/>
</dbReference>
<comment type="pathway">
    <text evidence="1">Ketone degradation; acetoin degradation.</text>
</comment>
<sequence length="385" mass="42596">MPAKTALIYSNDFSRFSYGDDHPFKIQRIILARELIGMLGLTELPGACIHDCPRADEASLLTFHSPDYLQRLREFSDSDEPRADFRYGLGDLDNPVFKGFYDWAVLGVGGTMEAARLVTEEGYDIAFTLAGGWHHAHRSKASGFSYLNDAVIAINTLVAKGLRVAYLDIDAHHGDGVQEAFYDTDQVLTVSIHESGIYFFPGTGFEDEIGTGQGRGYSVNVPLVAHTDDALFMKAFDEVAYPLIAAYNPDVLVTQLGVDTFRTDPLTRLEITTHSYTYILRKLKALKIPWVAVGGGGYNMINVARGWTLAWGIMNGVELPPRLPAQFVDMIARMGHPNRMLLDAMHWAEEDDRNRALDAVERSIAAIRETVFPVIIGNYAAAAGE</sequence>
<dbReference type="PANTHER" id="PTHR10625:SF10">
    <property type="entry name" value="HISTONE DEACETYLASE HDAC1"/>
    <property type="match status" value="1"/>
</dbReference>
<dbReference type="InterPro" id="IPR003084">
    <property type="entry name" value="HDAC_I/II"/>
</dbReference>
<protein>
    <recommendedName>
        <fullName evidence="3">Acetoin utilization protein AcuC</fullName>
    </recommendedName>
</protein>
<dbReference type="RefSeq" id="WP_214185284.1">
    <property type="nucleotide sequence ID" value="NZ_BSDS01000002.1"/>
</dbReference>
<dbReference type="CDD" id="cd09994">
    <property type="entry name" value="HDAC_AcuC_like"/>
    <property type="match status" value="1"/>
</dbReference>
<keyword evidence="4" id="KW-0006">Acetoin catabolism</keyword>
<name>A0A9W6G228_9BACT</name>
<dbReference type="InterPro" id="IPR003085">
    <property type="entry name" value="AcuC"/>
</dbReference>
<dbReference type="AlphaFoldDB" id="A0A9W6G228"/>
<gene>
    <name evidence="7" type="ORF">GHYDROH2_25970</name>
</gene>